<reference evidence="8 9" key="1">
    <citation type="journal article" date="2018" name="Nat. Ecol. Evol.">
        <title>Pezizomycetes genomes reveal the molecular basis of ectomycorrhizal truffle lifestyle.</title>
        <authorList>
            <person name="Murat C."/>
            <person name="Payen T."/>
            <person name="Noel B."/>
            <person name="Kuo A."/>
            <person name="Morin E."/>
            <person name="Chen J."/>
            <person name="Kohler A."/>
            <person name="Krizsan K."/>
            <person name="Balestrini R."/>
            <person name="Da Silva C."/>
            <person name="Montanini B."/>
            <person name="Hainaut M."/>
            <person name="Levati E."/>
            <person name="Barry K.W."/>
            <person name="Belfiori B."/>
            <person name="Cichocki N."/>
            <person name="Clum A."/>
            <person name="Dockter R.B."/>
            <person name="Fauchery L."/>
            <person name="Guy J."/>
            <person name="Iotti M."/>
            <person name="Le Tacon F."/>
            <person name="Lindquist E.A."/>
            <person name="Lipzen A."/>
            <person name="Malagnac F."/>
            <person name="Mello A."/>
            <person name="Molinier V."/>
            <person name="Miyauchi S."/>
            <person name="Poulain J."/>
            <person name="Riccioni C."/>
            <person name="Rubini A."/>
            <person name="Sitrit Y."/>
            <person name="Splivallo R."/>
            <person name="Traeger S."/>
            <person name="Wang M."/>
            <person name="Zifcakova L."/>
            <person name="Wipf D."/>
            <person name="Zambonelli A."/>
            <person name="Paolocci F."/>
            <person name="Nowrousian M."/>
            <person name="Ottonello S."/>
            <person name="Baldrian P."/>
            <person name="Spatafora J.W."/>
            <person name="Henrissat B."/>
            <person name="Nagy L.G."/>
            <person name="Aury J.M."/>
            <person name="Wincker P."/>
            <person name="Grigoriev I.V."/>
            <person name="Bonfante P."/>
            <person name="Martin F.M."/>
        </authorList>
    </citation>
    <scope>NUCLEOTIDE SEQUENCE [LARGE SCALE GENOMIC DNA]</scope>
    <source>
        <strain evidence="8 9">ATCC MYA-4762</strain>
    </source>
</reference>
<dbReference type="AlphaFoldDB" id="A0A3N4LEF5"/>
<evidence type="ECO:0000256" key="4">
    <source>
        <dbReference type="ARBA" id="ARBA00023121"/>
    </source>
</evidence>
<feature type="region of interest" description="Disordered" evidence="6">
    <location>
        <begin position="506"/>
        <end position="601"/>
    </location>
</feature>
<dbReference type="InterPro" id="IPR037239">
    <property type="entry name" value="OSBP_sf"/>
</dbReference>
<feature type="coiled-coil region" evidence="5">
    <location>
        <begin position="914"/>
        <end position="948"/>
    </location>
</feature>
<dbReference type="Gene3D" id="2.60.120.680">
    <property type="entry name" value="GOLD domain"/>
    <property type="match status" value="1"/>
</dbReference>
<dbReference type="InterPro" id="IPR001849">
    <property type="entry name" value="PH_domain"/>
</dbReference>
<evidence type="ECO:0000313" key="8">
    <source>
        <dbReference type="EMBL" id="RPB21277.1"/>
    </source>
</evidence>
<evidence type="ECO:0000256" key="1">
    <source>
        <dbReference type="ARBA" id="ARBA00008842"/>
    </source>
</evidence>
<evidence type="ECO:0000259" key="7">
    <source>
        <dbReference type="PROSITE" id="PS50003"/>
    </source>
</evidence>
<dbReference type="GO" id="GO:0006887">
    <property type="term" value="P:exocytosis"/>
    <property type="evidence" value="ECO:0007669"/>
    <property type="project" value="TreeGrafter"/>
</dbReference>
<feature type="region of interest" description="Disordered" evidence="6">
    <location>
        <begin position="361"/>
        <end position="445"/>
    </location>
</feature>
<dbReference type="GO" id="GO:0005829">
    <property type="term" value="C:cytosol"/>
    <property type="evidence" value="ECO:0007669"/>
    <property type="project" value="TreeGrafter"/>
</dbReference>
<organism evidence="8 9">
    <name type="scientific">Terfezia boudieri ATCC MYA-4762</name>
    <dbReference type="NCBI Taxonomy" id="1051890"/>
    <lineage>
        <taxon>Eukaryota</taxon>
        <taxon>Fungi</taxon>
        <taxon>Dikarya</taxon>
        <taxon>Ascomycota</taxon>
        <taxon>Pezizomycotina</taxon>
        <taxon>Pezizomycetes</taxon>
        <taxon>Pezizales</taxon>
        <taxon>Pezizaceae</taxon>
        <taxon>Terfezia</taxon>
    </lineage>
</organism>
<dbReference type="FunCoup" id="A0A3N4LEF5">
    <property type="interactions" value="97"/>
</dbReference>
<keyword evidence="9" id="KW-1185">Reference proteome</keyword>
<dbReference type="GO" id="GO:0035621">
    <property type="term" value="P:ER to Golgi ceramide transport"/>
    <property type="evidence" value="ECO:0007669"/>
    <property type="project" value="TreeGrafter"/>
</dbReference>
<evidence type="ECO:0000256" key="2">
    <source>
        <dbReference type="ARBA" id="ARBA00022448"/>
    </source>
</evidence>
<dbReference type="Pfam" id="PF01237">
    <property type="entry name" value="Oxysterol_BP"/>
    <property type="match status" value="1"/>
</dbReference>
<dbReference type="GO" id="GO:0006897">
    <property type="term" value="P:endocytosis"/>
    <property type="evidence" value="ECO:0007669"/>
    <property type="project" value="TreeGrafter"/>
</dbReference>
<name>A0A3N4LEF5_9PEZI</name>
<evidence type="ECO:0000256" key="6">
    <source>
        <dbReference type="SAM" id="MobiDB-lite"/>
    </source>
</evidence>
<dbReference type="PANTHER" id="PTHR10972">
    <property type="entry name" value="OXYSTEROL-BINDING PROTEIN-RELATED"/>
    <property type="match status" value="1"/>
</dbReference>
<dbReference type="InterPro" id="IPR000648">
    <property type="entry name" value="Oxysterol-bd"/>
</dbReference>
<evidence type="ECO:0000256" key="3">
    <source>
        <dbReference type="ARBA" id="ARBA00023055"/>
    </source>
</evidence>
<dbReference type="SMART" id="SM00233">
    <property type="entry name" value="PH"/>
    <property type="match status" value="1"/>
</dbReference>
<sequence length="996" mass="109949">MAAMEQLEIHSKSYLIRWVKCAPNYTISWSIKPHKKSLNFGIFKHPGQDGQTNLQSARPDASQRPASSRGPKSATEQSKYDGDCIEKLHGAGLLDVYWHGKCDAEKVTTGTYQVKGQGGMFALVFDNTFSKQLSKIVTVIIMTYPSNNPPPASHHLNHQDTTAISSASSVSASQQKITPSPRATRLSVDSETLPREDPSSASVKSSKQGSYTGILKKRKRKRHQGFARRYFSLDYTTATLSYYMNQNSSALRGAIPLSLAAISASEKDREICIDSGAEVWHLRADSQTQWEGWKNALERAADQAQAHRQSPLAPGRTDTEFSIATVTAGSHQVAEDRGWAGVEALVGRVAGVRDAVRRLAITPQTTLRTDGPSSSGPPSEGSTAENTPLSTPPLLSSTVTPTTTDRRPFWKRKTSGTQPQAPVLVPSTQGLHPAQADRKSLTPTVRSLAGPPPIIAGDHSRDEDLAANLKALLADLDSVVADFSTLLNENKHRRWLHRKSEFVSTPIATSRQSFESTASEEFFDADDGGEGRRVALLNGDSDGAGSDRESAQAATETSVNEATDDDSGDSEDESLHEPKEPQKIEAPPPVLEGPKDLSPLPLDPVRRRATVLASTVTPPSLIGFLRKNVGKDLSTIAMPVSANEPTSLVQRLAEQLEYSEVLDAAVLAPKENGERILHIAAFAISGFSGARLKERAVRKPFNPMLGETFELVREDKGFRFLAEKVSHRPVIMACHADAKEWTFTQSPMPTQKFWGKSAELNTSGRVRIHFTSLGEQYSYTIATSFLRNIIAGEKYMEPVGTMTVHCETTGEKAIATFKVAGMFSGRSEEVSVAAYDAQGQPYAYTLQGKWTESLSMFTDNSSSFLKKVWTVGSLVEQPNVRYGFTTFAAQLNEITVMEKGRMAPTDSRLRPDQRMVEEGRIDEAEEAKRQLEEKQRLRRNEMEEAKEIWQPRWFVKVREYADEEVWRMKTKEEAGEGGGYWEQRKEGKWRNVPSIF</sequence>
<dbReference type="CDD" id="cd13289">
    <property type="entry name" value="PH_Osh3p_yeast"/>
    <property type="match status" value="1"/>
</dbReference>
<dbReference type="SUPFAM" id="SSF144000">
    <property type="entry name" value="Oxysterol-binding protein-like"/>
    <property type="match status" value="1"/>
</dbReference>
<feature type="compositionally biased region" description="Polar residues" evidence="6">
    <location>
        <begin position="415"/>
        <end position="430"/>
    </location>
</feature>
<dbReference type="EMBL" id="ML121561">
    <property type="protein sequence ID" value="RPB21277.1"/>
    <property type="molecule type" value="Genomic_DNA"/>
</dbReference>
<dbReference type="OrthoDB" id="1854502at2759"/>
<dbReference type="Gene3D" id="2.40.160.120">
    <property type="match status" value="1"/>
</dbReference>
<feature type="compositionally biased region" description="Acidic residues" evidence="6">
    <location>
        <begin position="562"/>
        <end position="572"/>
    </location>
</feature>
<dbReference type="GO" id="GO:0097038">
    <property type="term" value="C:perinuclear endoplasmic reticulum"/>
    <property type="evidence" value="ECO:0007669"/>
    <property type="project" value="TreeGrafter"/>
</dbReference>
<comment type="similarity">
    <text evidence="1">Belongs to the OSBP family.</text>
</comment>
<dbReference type="GO" id="GO:0120009">
    <property type="term" value="P:intermembrane lipid transfer"/>
    <property type="evidence" value="ECO:0007669"/>
    <property type="project" value="UniProtKB-ARBA"/>
</dbReference>
<dbReference type="Pfam" id="PF15409">
    <property type="entry name" value="PH_8"/>
    <property type="match status" value="1"/>
</dbReference>
<dbReference type="STRING" id="1051890.A0A3N4LEF5"/>
<protein>
    <recommendedName>
        <fullName evidence="7">PH domain-containing protein</fullName>
    </recommendedName>
</protein>
<dbReference type="SUPFAM" id="SSF101576">
    <property type="entry name" value="Supernatant protein factor (SPF), C-terminal domain"/>
    <property type="match status" value="1"/>
</dbReference>
<dbReference type="InterPro" id="IPR011993">
    <property type="entry name" value="PH-like_dom_sf"/>
</dbReference>
<feature type="compositionally biased region" description="Basic and acidic residues" evidence="6">
    <location>
        <begin position="573"/>
        <end position="583"/>
    </location>
</feature>
<dbReference type="PROSITE" id="PS50003">
    <property type="entry name" value="PH_DOMAIN"/>
    <property type="match status" value="1"/>
</dbReference>
<dbReference type="FunFam" id="2.30.29.30:FF:000369">
    <property type="entry name" value="Oxysterol binding protein"/>
    <property type="match status" value="1"/>
</dbReference>
<evidence type="ECO:0000256" key="5">
    <source>
        <dbReference type="SAM" id="Coils"/>
    </source>
</evidence>
<keyword evidence="2" id="KW-0813">Transport</keyword>
<dbReference type="GO" id="GO:0032541">
    <property type="term" value="C:cortical endoplasmic reticulum"/>
    <property type="evidence" value="ECO:0007669"/>
    <property type="project" value="TreeGrafter"/>
</dbReference>
<accession>A0A3N4LEF5</accession>
<feature type="compositionally biased region" description="Polar residues" evidence="6">
    <location>
        <begin position="552"/>
        <end position="561"/>
    </location>
</feature>
<proteinExistence type="inferred from homology"/>
<gene>
    <name evidence="8" type="ORF">L211DRAFT_840878</name>
</gene>
<dbReference type="SUPFAM" id="SSF50729">
    <property type="entry name" value="PH domain-like"/>
    <property type="match status" value="1"/>
</dbReference>
<keyword evidence="4" id="KW-0446">Lipid-binding</keyword>
<keyword evidence="3" id="KW-0445">Lipid transport</keyword>
<feature type="compositionally biased region" description="Low complexity" evidence="6">
    <location>
        <begin position="371"/>
        <end position="403"/>
    </location>
</feature>
<evidence type="ECO:0000313" key="9">
    <source>
        <dbReference type="Proteomes" id="UP000267821"/>
    </source>
</evidence>
<dbReference type="InterPro" id="IPR041680">
    <property type="entry name" value="PH_8"/>
</dbReference>
<feature type="compositionally biased region" description="Low complexity" evidence="6">
    <location>
        <begin position="199"/>
        <end position="210"/>
    </location>
</feature>
<dbReference type="Proteomes" id="UP000267821">
    <property type="component" value="Unassembled WGS sequence"/>
</dbReference>
<keyword evidence="5" id="KW-0175">Coiled coil</keyword>
<dbReference type="GO" id="GO:0030011">
    <property type="term" value="P:maintenance of cell polarity"/>
    <property type="evidence" value="ECO:0007669"/>
    <property type="project" value="TreeGrafter"/>
</dbReference>
<dbReference type="Gene3D" id="3.30.70.3490">
    <property type="match status" value="1"/>
</dbReference>
<feature type="domain" description="PH" evidence="7">
    <location>
        <begin position="208"/>
        <end position="302"/>
    </location>
</feature>
<feature type="region of interest" description="Disordered" evidence="6">
    <location>
        <begin position="163"/>
        <end position="220"/>
    </location>
</feature>
<feature type="compositionally biased region" description="Polar residues" evidence="6">
    <location>
        <begin position="506"/>
        <end position="519"/>
    </location>
</feature>
<dbReference type="GO" id="GO:0032934">
    <property type="term" value="F:sterol binding"/>
    <property type="evidence" value="ECO:0007669"/>
    <property type="project" value="TreeGrafter"/>
</dbReference>
<dbReference type="FunFam" id="2.40.160.120:FF:000001">
    <property type="entry name" value="Oxysterol-binding protein"/>
    <property type="match status" value="1"/>
</dbReference>
<dbReference type="GO" id="GO:0005886">
    <property type="term" value="C:plasma membrane"/>
    <property type="evidence" value="ECO:0007669"/>
    <property type="project" value="TreeGrafter"/>
</dbReference>
<dbReference type="Gene3D" id="2.30.29.30">
    <property type="entry name" value="Pleckstrin-homology domain (PH domain)/Phosphotyrosine-binding domain (PTB)"/>
    <property type="match status" value="1"/>
</dbReference>
<dbReference type="GO" id="GO:0034727">
    <property type="term" value="P:piecemeal microautophagy of the nucleus"/>
    <property type="evidence" value="ECO:0007669"/>
    <property type="project" value="TreeGrafter"/>
</dbReference>
<feature type="compositionally biased region" description="Low complexity" evidence="6">
    <location>
        <begin position="163"/>
        <end position="173"/>
    </location>
</feature>
<dbReference type="InterPro" id="IPR036598">
    <property type="entry name" value="GOLD_dom_sf"/>
</dbReference>
<dbReference type="InParanoid" id="A0A3N4LEF5"/>
<dbReference type="PANTHER" id="PTHR10972:SF203">
    <property type="entry name" value="OXYSTEROL-BINDING PROTEIN HOMOLOG 3"/>
    <property type="match status" value="1"/>
</dbReference>
<feature type="region of interest" description="Disordered" evidence="6">
    <location>
        <begin position="49"/>
        <end position="79"/>
    </location>
</feature>